<dbReference type="GO" id="GO:0005886">
    <property type="term" value="C:plasma membrane"/>
    <property type="evidence" value="ECO:0007669"/>
    <property type="project" value="TreeGrafter"/>
</dbReference>
<evidence type="ECO:0000256" key="2">
    <source>
        <dbReference type="ARBA" id="ARBA00022448"/>
    </source>
</evidence>
<dbReference type="PANTHER" id="PTHR23502">
    <property type="entry name" value="MAJOR FACILITATOR SUPERFAMILY"/>
    <property type="match status" value="1"/>
</dbReference>
<gene>
    <name evidence="8" type="ORF">SAMN04488128_105243</name>
</gene>
<dbReference type="InterPro" id="IPR020846">
    <property type="entry name" value="MFS_dom"/>
</dbReference>
<name>A0A1T4TJQ3_9BACT</name>
<dbReference type="SUPFAM" id="SSF103473">
    <property type="entry name" value="MFS general substrate transporter"/>
    <property type="match status" value="1"/>
</dbReference>
<dbReference type="InterPro" id="IPR011701">
    <property type="entry name" value="MFS"/>
</dbReference>
<evidence type="ECO:0000313" key="9">
    <source>
        <dbReference type="Proteomes" id="UP000190367"/>
    </source>
</evidence>
<protein>
    <submittedName>
        <fullName evidence="8">Predicted arabinose efflux permease, MFS family</fullName>
    </submittedName>
</protein>
<feature type="transmembrane region" description="Helical" evidence="6">
    <location>
        <begin position="369"/>
        <end position="387"/>
    </location>
</feature>
<dbReference type="RefSeq" id="WP_078672050.1">
    <property type="nucleotide sequence ID" value="NZ_FUWZ01000005.1"/>
</dbReference>
<dbReference type="PROSITE" id="PS50850">
    <property type="entry name" value="MFS"/>
    <property type="match status" value="1"/>
</dbReference>
<evidence type="ECO:0000256" key="1">
    <source>
        <dbReference type="ARBA" id="ARBA00004141"/>
    </source>
</evidence>
<keyword evidence="2" id="KW-0813">Transport</keyword>
<evidence type="ECO:0000313" key="8">
    <source>
        <dbReference type="EMBL" id="SKA40700.1"/>
    </source>
</evidence>
<dbReference type="PANTHER" id="PTHR23502:SF132">
    <property type="entry name" value="POLYAMINE TRANSPORTER 2-RELATED"/>
    <property type="match status" value="1"/>
</dbReference>
<feature type="transmembrane region" description="Helical" evidence="6">
    <location>
        <begin position="12"/>
        <end position="34"/>
    </location>
</feature>
<feature type="transmembrane region" description="Helical" evidence="6">
    <location>
        <begin position="307"/>
        <end position="331"/>
    </location>
</feature>
<evidence type="ECO:0000256" key="6">
    <source>
        <dbReference type="SAM" id="Phobius"/>
    </source>
</evidence>
<feature type="domain" description="Major facilitator superfamily (MFS) profile" evidence="7">
    <location>
        <begin position="12"/>
        <end position="394"/>
    </location>
</feature>
<dbReference type="Gene3D" id="1.20.1720.10">
    <property type="entry name" value="Multidrug resistance protein D"/>
    <property type="match status" value="1"/>
</dbReference>
<feature type="transmembrane region" description="Helical" evidence="6">
    <location>
        <begin position="343"/>
        <end position="363"/>
    </location>
</feature>
<dbReference type="GO" id="GO:0015385">
    <property type="term" value="F:sodium:proton antiporter activity"/>
    <property type="evidence" value="ECO:0007669"/>
    <property type="project" value="TreeGrafter"/>
</dbReference>
<evidence type="ECO:0000256" key="3">
    <source>
        <dbReference type="ARBA" id="ARBA00022692"/>
    </source>
</evidence>
<evidence type="ECO:0000259" key="7">
    <source>
        <dbReference type="PROSITE" id="PS50850"/>
    </source>
</evidence>
<dbReference type="InterPro" id="IPR036259">
    <property type="entry name" value="MFS_trans_sf"/>
</dbReference>
<organism evidence="8 9">
    <name type="scientific">Chitinophaga eiseniae</name>
    <dbReference type="NCBI Taxonomy" id="634771"/>
    <lineage>
        <taxon>Bacteria</taxon>
        <taxon>Pseudomonadati</taxon>
        <taxon>Bacteroidota</taxon>
        <taxon>Chitinophagia</taxon>
        <taxon>Chitinophagales</taxon>
        <taxon>Chitinophagaceae</taxon>
        <taxon>Chitinophaga</taxon>
    </lineage>
</organism>
<feature type="transmembrane region" description="Helical" evidence="6">
    <location>
        <begin position="164"/>
        <end position="185"/>
    </location>
</feature>
<sequence>MRRIQTSRIGWNTVMSLCLIPLSGFAMDIFIPSLPDMAVQLHASPAAIQLTLSLFIISYGISQLIVGGLIDTYGRYLPNMIAILAFSASSFVIAYATNLEMIYAMRILQGFTVAVIAISKRAFFIDLYKGEALKKYTSMFSVIWAIAPIVAPFLGGFFQTTWSWSSNFMFLGYFGLLFFIAELLIGGESMKAAQPFSVSSMVQTYSRMLKTPDFTSGLFILGLAYGMILLYGMCSPFLIEHQLQFSAAATGYCALFSGVSVMIGGSVSRILVSNPLGKKLMTASIMQLTTVALMIPLTRYYHNLATLLIYVFLLHSAAGFIFNNLMSYCLIRFPQYAGKASGLTGGGFAVVTSILSSLMVNTIAITNQVTLGIAYGMIAVVTFLFLLKTKWKEEEERKVEVPGQRLSIQTISAEANV</sequence>
<feature type="transmembrane region" description="Helical" evidence="6">
    <location>
        <begin position="245"/>
        <end position="268"/>
    </location>
</feature>
<feature type="transmembrane region" description="Helical" evidence="6">
    <location>
        <begin position="136"/>
        <end position="158"/>
    </location>
</feature>
<dbReference type="Proteomes" id="UP000190367">
    <property type="component" value="Unassembled WGS sequence"/>
</dbReference>
<accession>A0A1T4TJQ3</accession>
<keyword evidence="3 6" id="KW-0812">Transmembrane</keyword>
<evidence type="ECO:0000256" key="4">
    <source>
        <dbReference type="ARBA" id="ARBA00022989"/>
    </source>
</evidence>
<dbReference type="Pfam" id="PF07690">
    <property type="entry name" value="MFS_1"/>
    <property type="match status" value="1"/>
</dbReference>
<proteinExistence type="predicted"/>
<feature type="transmembrane region" description="Helical" evidence="6">
    <location>
        <begin position="103"/>
        <end position="124"/>
    </location>
</feature>
<reference evidence="9" key="1">
    <citation type="submission" date="2017-02" db="EMBL/GenBank/DDBJ databases">
        <authorList>
            <person name="Varghese N."/>
            <person name="Submissions S."/>
        </authorList>
    </citation>
    <scope>NUCLEOTIDE SEQUENCE [LARGE SCALE GENOMIC DNA]</scope>
    <source>
        <strain evidence="9">DSM 22224</strain>
    </source>
</reference>
<feature type="transmembrane region" description="Helical" evidence="6">
    <location>
        <begin position="77"/>
        <end position="97"/>
    </location>
</feature>
<keyword evidence="4 6" id="KW-1133">Transmembrane helix</keyword>
<dbReference type="AlphaFoldDB" id="A0A1T4TJQ3"/>
<dbReference type="OrthoDB" id="9814303at2"/>
<feature type="transmembrane region" description="Helical" evidence="6">
    <location>
        <begin position="46"/>
        <end position="70"/>
    </location>
</feature>
<dbReference type="EMBL" id="FUWZ01000005">
    <property type="protein sequence ID" value="SKA40700.1"/>
    <property type="molecule type" value="Genomic_DNA"/>
</dbReference>
<keyword evidence="9" id="KW-1185">Reference proteome</keyword>
<evidence type="ECO:0000256" key="5">
    <source>
        <dbReference type="ARBA" id="ARBA00023136"/>
    </source>
</evidence>
<dbReference type="GO" id="GO:1990961">
    <property type="term" value="P:xenobiotic detoxification by transmembrane export across the plasma membrane"/>
    <property type="evidence" value="ECO:0007669"/>
    <property type="project" value="TreeGrafter"/>
</dbReference>
<dbReference type="STRING" id="634771.SAMN04488128_105243"/>
<feature type="transmembrane region" description="Helical" evidence="6">
    <location>
        <begin position="280"/>
        <end position="301"/>
    </location>
</feature>
<keyword evidence="5 6" id="KW-0472">Membrane</keyword>
<comment type="subcellular location">
    <subcellularLocation>
        <location evidence="1">Membrane</location>
        <topology evidence="1">Multi-pass membrane protein</topology>
    </subcellularLocation>
</comment>
<feature type="transmembrane region" description="Helical" evidence="6">
    <location>
        <begin position="217"/>
        <end position="239"/>
    </location>
</feature>